<dbReference type="InterPro" id="IPR050186">
    <property type="entry name" value="TPT_transporter"/>
</dbReference>
<dbReference type="HOGENOM" id="CLU_044894_1_0_1"/>
<protein>
    <submittedName>
        <fullName evidence="6">GDP-fucose transporter 1</fullName>
    </submittedName>
</protein>
<evidence type="ECO:0000256" key="1">
    <source>
        <dbReference type="ARBA" id="ARBA00004141"/>
    </source>
</evidence>
<dbReference type="SUPFAM" id="SSF103481">
    <property type="entry name" value="Multidrug resistance efflux transporter EmrE"/>
    <property type="match status" value="1"/>
</dbReference>
<gene>
    <name evidence="6" type="ORF">CGI_10019078</name>
</gene>
<accession>K1QIY1</accession>
<dbReference type="InterPro" id="IPR037185">
    <property type="entry name" value="EmrE-like"/>
</dbReference>
<dbReference type="Pfam" id="PF03151">
    <property type="entry name" value="TPT"/>
    <property type="match status" value="1"/>
</dbReference>
<dbReference type="GO" id="GO:0016020">
    <property type="term" value="C:membrane"/>
    <property type="evidence" value="ECO:0007669"/>
    <property type="project" value="UniProtKB-SubCell"/>
</dbReference>
<reference evidence="6" key="1">
    <citation type="journal article" date="2012" name="Nature">
        <title>The oyster genome reveals stress adaptation and complexity of shell formation.</title>
        <authorList>
            <person name="Zhang G."/>
            <person name="Fang X."/>
            <person name="Guo X."/>
            <person name="Li L."/>
            <person name="Luo R."/>
            <person name="Xu F."/>
            <person name="Yang P."/>
            <person name="Zhang L."/>
            <person name="Wang X."/>
            <person name="Qi H."/>
            <person name="Xiong Z."/>
            <person name="Que H."/>
            <person name="Xie Y."/>
            <person name="Holland P.W."/>
            <person name="Paps J."/>
            <person name="Zhu Y."/>
            <person name="Wu F."/>
            <person name="Chen Y."/>
            <person name="Wang J."/>
            <person name="Peng C."/>
            <person name="Meng J."/>
            <person name="Yang L."/>
            <person name="Liu J."/>
            <person name="Wen B."/>
            <person name="Zhang N."/>
            <person name="Huang Z."/>
            <person name="Zhu Q."/>
            <person name="Feng Y."/>
            <person name="Mount A."/>
            <person name="Hedgecock D."/>
            <person name="Xu Z."/>
            <person name="Liu Y."/>
            <person name="Domazet-Loso T."/>
            <person name="Du Y."/>
            <person name="Sun X."/>
            <person name="Zhang S."/>
            <person name="Liu B."/>
            <person name="Cheng P."/>
            <person name="Jiang X."/>
            <person name="Li J."/>
            <person name="Fan D."/>
            <person name="Wang W."/>
            <person name="Fu W."/>
            <person name="Wang T."/>
            <person name="Wang B."/>
            <person name="Zhang J."/>
            <person name="Peng Z."/>
            <person name="Li Y."/>
            <person name="Li N."/>
            <person name="Wang J."/>
            <person name="Chen M."/>
            <person name="He Y."/>
            <person name="Tan F."/>
            <person name="Song X."/>
            <person name="Zheng Q."/>
            <person name="Huang R."/>
            <person name="Yang H."/>
            <person name="Du X."/>
            <person name="Chen L."/>
            <person name="Yang M."/>
            <person name="Gaffney P.M."/>
            <person name="Wang S."/>
            <person name="Luo L."/>
            <person name="She Z."/>
            <person name="Ming Y."/>
            <person name="Huang W."/>
            <person name="Zhang S."/>
            <person name="Huang B."/>
            <person name="Zhang Y."/>
            <person name="Qu T."/>
            <person name="Ni P."/>
            <person name="Miao G."/>
            <person name="Wang J."/>
            <person name="Wang Q."/>
            <person name="Steinberg C.E."/>
            <person name="Wang H."/>
            <person name="Li N."/>
            <person name="Qian L."/>
            <person name="Zhang G."/>
            <person name="Li Y."/>
            <person name="Yang H."/>
            <person name="Liu X."/>
            <person name="Wang J."/>
            <person name="Yin Y."/>
            <person name="Wang J."/>
        </authorList>
    </citation>
    <scope>NUCLEOTIDE SEQUENCE [LARGE SCALE GENOMIC DNA]</scope>
    <source>
        <strain evidence="6">05x7-T-G4-1.051#20</strain>
    </source>
</reference>
<dbReference type="PANTHER" id="PTHR11132">
    <property type="entry name" value="SOLUTE CARRIER FAMILY 35"/>
    <property type="match status" value="1"/>
</dbReference>
<feature type="domain" description="Sugar phosphate transporter" evidence="5">
    <location>
        <begin position="29"/>
        <end position="325"/>
    </location>
</feature>
<keyword evidence="3" id="KW-1133">Transmembrane helix</keyword>
<organism evidence="6">
    <name type="scientific">Magallana gigas</name>
    <name type="common">Pacific oyster</name>
    <name type="synonym">Crassostrea gigas</name>
    <dbReference type="NCBI Taxonomy" id="29159"/>
    <lineage>
        <taxon>Eukaryota</taxon>
        <taxon>Metazoa</taxon>
        <taxon>Spiralia</taxon>
        <taxon>Lophotrochozoa</taxon>
        <taxon>Mollusca</taxon>
        <taxon>Bivalvia</taxon>
        <taxon>Autobranchia</taxon>
        <taxon>Pteriomorphia</taxon>
        <taxon>Ostreida</taxon>
        <taxon>Ostreoidea</taxon>
        <taxon>Ostreidae</taxon>
        <taxon>Magallana</taxon>
    </lineage>
</organism>
<keyword evidence="4" id="KW-0472">Membrane</keyword>
<dbReference type="InterPro" id="IPR004853">
    <property type="entry name" value="Sugar_P_trans_dom"/>
</dbReference>
<proteinExistence type="predicted"/>
<evidence type="ECO:0000313" key="6">
    <source>
        <dbReference type="EMBL" id="EKC28850.1"/>
    </source>
</evidence>
<comment type="subcellular location">
    <subcellularLocation>
        <location evidence="1">Membrane</location>
        <topology evidence="1">Multi-pass membrane protein</topology>
    </subcellularLocation>
</comment>
<dbReference type="AlphaFoldDB" id="K1QIY1"/>
<dbReference type="EMBL" id="JH819089">
    <property type="protein sequence ID" value="EKC28850.1"/>
    <property type="molecule type" value="Genomic_DNA"/>
</dbReference>
<name>K1QIY1_MAGGI</name>
<evidence type="ECO:0000256" key="2">
    <source>
        <dbReference type="ARBA" id="ARBA00022692"/>
    </source>
</evidence>
<evidence type="ECO:0000256" key="3">
    <source>
        <dbReference type="ARBA" id="ARBA00022989"/>
    </source>
</evidence>
<dbReference type="InParanoid" id="K1QIY1"/>
<evidence type="ECO:0000259" key="5">
    <source>
        <dbReference type="Pfam" id="PF03151"/>
    </source>
</evidence>
<keyword evidence="2" id="KW-0812">Transmembrane</keyword>
<sequence>MTLVSSEIYTIAGQFSLNMQSRQHTFLTVAAIIASYWTVSISMVFVNKHLLSGSYGDVDLSIFVAWYQSLAAIAFIQFIGLFQKMRKKSLQIPEVDIQALFQKDMLKISLTTVIMIVMNNLMLKHIGVAFYQVARSFTLVFTIVLSASMLKQPLTWKVSLACLFIITGYLIGIDEENNIGTLSLWGIMYGLLASLSAAVCGIYNKRFGSAPNIDSLKQAYYNNINSCLFLAPLVYSTGQAGQVFESIEMTSVKFWVFLTVSGVLSLAVAWVSTLQIRVTSPVTHHISITGRSVAQTIIAILYYREQKTMWWWCGNLSVVSGVLLYAWLKSYKLNLSKDKSVLLFKT</sequence>
<evidence type="ECO:0000256" key="4">
    <source>
        <dbReference type="ARBA" id="ARBA00023136"/>
    </source>
</evidence>